<feature type="domain" description="TonB C-terminal" evidence="6">
    <location>
        <begin position="114"/>
        <end position="205"/>
    </location>
</feature>
<gene>
    <name evidence="7" type="ORF">M9408_00500</name>
</gene>
<evidence type="ECO:0000259" key="6">
    <source>
        <dbReference type="PROSITE" id="PS52015"/>
    </source>
</evidence>
<keyword evidence="2" id="KW-0812">Transmembrane</keyword>
<keyword evidence="5" id="KW-0653">Protein transport</keyword>
<dbReference type="Gene3D" id="3.30.2420.10">
    <property type="entry name" value="TonB"/>
    <property type="match status" value="1"/>
</dbReference>
<dbReference type="NCBIfam" id="TIGR01352">
    <property type="entry name" value="tonB_Cterm"/>
    <property type="match status" value="1"/>
</dbReference>
<evidence type="ECO:0000256" key="4">
    <source>
        <dbReference type="ARBA" id="ARBA00023136"/>
    </source>
</evidence>
<dbReference type="Pfam" id="PF03544">
    <property type="entry name" value="TonB_C"/>
    <property type="match status" value="1"/>
</dbReference>
<keyword evidence="4" id="KW-0472">Membrane</keyword>
<name>A0ABY4SXP7_9ENTR</name>
<dbReference type="PROSITE" id="PS52015">
    <property type="entry name" value="TONB_CTD"/>
    <property type="match status" value="1"/>
</dbReference>
<comment type="function">
    <text evidence="5">Interacts with outer membrane receptor proteins that carry out high-affinity binding and energy dependent uptake into the periplasmic space of specific substrates. It could act to transduce energy from the cytoplasmic membrane to specific energy-requiring processes in the outer membrane, resulting in the release into the periplasm of ligands bound by these outer membrane proteins.</text>
</comment>
<dbReference type="Proteomes" id="UP001056622">
    <property type="component" value="Chromosome"/>
</dbReference>
<keyword evidence="5" id="KW-1003">Cell membrane</keyword>
<dbReference type="InterPro" id="IPR006260">
    <property type="entry name" value="TonB/TolA_C"/>
</dbReference>
<dbReference type="InterPro" id="IPR003538">
    <property type="entry name" value="TonB"/>
</dbReference>
<protein>
    <recommendedName>
        <fullName evidence="5">Protein TonB</fullName>
    </recommendedName>
</protein>
<evidence type="ECO:0000256" key="2">
    <source>
        <dbReference type="ARBA" id="ARBA00022692"/>
    </source>
</evidence>
<keyword evidence="5" id="KW-0813">Transport</keyword>
<keyword evidence="5" id="KW-0997">Cell inner membrane</keyword>
<evidence type="ECO:0000256" key="1">
    <source>
        <dbReference type="ARBA" id="ARBA00004167"/>
    </source>
</evidence>
<evidence type="ECO:0000313" key="8">
    <source>
        <dbReference type="Proteomes" id="UP001056622"/>
    </source>
</evidence>
<evidence type="ECO:0000256" key="5">
    <source>
        <dbReference type="RuleBase" id="RU362123"/>
    </source>
</evidence>
<organism evidence="7 8">
    <name type="scientific">Candidatus Blochmannia vicinus</name>
    <name type="common">nom. nud.</name>
    <dbReference type="NCBI Taxonomy" id="251540"/>
    <lineage>
        <taxon>Bacteria</taxon>
        <taxon>Pseudomonadati</taxon>
        <taxon>Pseudomonadota</taxon>
        <taxon>Gammaproteobacteria</taxon>
        <taxon>Enterobacterales</taxon>
        <taxon>Enterobacteriaceae</taxon>
        <taxon>ant endosymbionts</taxon>
        <taxon>Candidatus Blochmanniella</taxon>
    </lineage>
</organism>
<dbReference type="PRINTS" id="PR01374">
    <property type="entry name" value="TONBPROTEIN"/>
</dbReference>
<dbReference type="RefSeq" id="WP_250257263.1">
    <property type="nucleotide sequence ID" value="NZ_CP097763.1"/>
</dbReference>
<dbReference type="EMBL" id="CP097763">
    <property type="protein sequence ID" value="URJ33091.1"/>
    <property type="molecule type" value="Genomic_DNA"/>
</dbReference>
<comment type="similarity">
    <text evidence="5">Belongs to the TonB family.</text>
</comment>
<sequence length="206" mass="23667">MHIIIMNMLSRQFSHVVNKSIYIEKSKTFTLSFLKLDQIPCVSSEEDQSLKLLKKNHNKSNLKTITNPKQQQIVNNSKNILDSNKNFLVAEKNNIDLSEVTKNSISSFKINHNQSYVSSCVIDRIYPEYPNKAKILGIEGIVTVQYNVNIAGRVDNIRVLSAVPTGIFEESIRSAMRRWVYESNKPEKDLMITFKFFLNSSKNFSD</sequence>
<reference evidence="7" key="1">
    <citation type="submission" date="2022-05" db="EMBL/GenBank/DDBJ databases">
        <title>Impact of host demography and evolutionary history on endosymbiont molecular evolution: a test in carpenter ants (Genus Camponotus) and their Blochmannia endosymbionts.</title>
        <authorList>
            <person name="Manthey J.D."/>
            <person name="Giron J.C."/>
            <person name="Hruska J.P."/>
        </authorList>
    </citation>
    <scope>NUCLEOTIDE SEQUENCE</scope>
    <source>
        <strain evidence="7">C-005</strain>
    </source>
</reference>
<evidence type="ECO:0000256" key="3">
    <source>
        <dbReference type="ARBA" id="ARBA00022989"/>
    </source>
</evidence>
<comment type="subcellular location">
    <subcellularLocation>
        <location evidence="5">Cell inner membrane</location>
        <topology evidence="5">Single-pass membrane protein</topology>
        <orientation evidence="5">Periplasmic side</orientation>
    </subcellularLocation>
    <subcellularLocation>
        <location evidence="1">Membrane</location>
        <topology evidence="1">Single-pass membrane protein</topology>
    </subcellularLocation>
</comment>
<keyword evidence="8" id="KW-1185">Reference proteome</keyword>
<evidence type="ECO:0000313" key="7">
    <source>
        <dbReference type="EMBL" id="URJ33091.1"/>
    </source>
</evidence>
<keyword evidence="5" id="KW-0735">Signal-anchor</keyword>
<proteinExistence type="inferred from homology"/>
<accession>A0ABY4SXP7</accession>
<keyword evidence="3" id="KW-1133">Transmembrane helix</keyword>
<dbReference type="SUPFAM" id="SSF74653">
    <property type="entry name" value="TolA/TonB C-terminal domain"/>
    <property type="match status" value="1"/>
</dbReference>
<dbReference type="InterPro" id="IPR037682">
    <property type="entry name" value="TonB_C"/>
</dbReference>